<protein>
    <recommendedName>
        <fullName evidence="3">Acyl carrier protein</fullName>
    </recommendedName>
</protein>
<organism evidence="1 2">
    <name type="scientific">Lampropedia aestuarii</name>
    <dbReference type="NCBI Taxonomy" id="2562762"/>
    <lineage>
        <taxon>Bacteria</taxon>
        <taxon>Pseudomonadati</taxon>
        <taxon>Pseudomonadota</taxon>
        <taxon>Betaproteobacteria</taxon>
        <taxon>Burkholderiales</taxon>
        <taxon>Comamonadaceae</taxon>
        <taxon>Lampropedia</taxon>
    </lineage>
</organism>
<dbReference type="InterPro" id="IPR036736">
    <property type="entry name" value="ACP-like_sf"/>
</dbReference>
<sequence>MSIDQHVIRIAAEVMGIAPSELQLDAPLQDWGHKSTINDETCMALNINISTQSASQCRSIAEYLALVKNMY</sequence>
<dbReference type="RefSeq" id="WP_136407582.1">
    <property type="nucleotide sequence ID" value="NZ_JARXRQ010000023.1"/>
</dbReference>
<comment type="caution">
    <text evidence="1">The sequence shown here is derived from an EMBL/GenBank/DDBJ whole genome shotgun (WGS) entry which is preliminary data.</text>
</comment>
<dbReference type="EMBL" id="SSWX01000025">
    <property type="protein sequence ID" value="THJ31288.1"/>
    <property type="molecule type" value="Genomic_DNA"/>
</dbReference>
<name>A0A4S5BNG9_9BURK</name>
<keyword evidence="2" id="KW-1185">Reference proteome</keyword>
<evidence type="ECO:0000313" key="2">
    <source>
        <dbReference type="Proteomes" id="UP000306236"/>
    </source>
</evidence>
<reference evidence="1 2" key="1">
    <citation type="submission" date="2019-04" db="EMBL/GenBank/DDBJ databases">
        <title>Lampropedia sp YIM MLB12 draf genome.</title>
        <authorList>
            <person name="Wang Y.-X."/>
        </authorList>
    </citation>
    <scope>NUCLEOTIDE SEQUENCE [LARGE SCALE GENOMIC DNA]</scope>
    <source>
        <strain evidence="1 2">YIM MLB12</strain>
    </source>
</reference>
<dbReference type="SUPFAM" id="SSF47336">
    <property type="entry name" value="ACP-like"/>
    <property type="match status" value="1"/>
</dbReference>
<proteinExistence type="predicted"/>
<gene>
    <name evidence="1" type="ORF">E8K88_15480</name>
</gene>
<dbReference type="OrthoDB" id="8909563at2"/>
<dbReference type="AlphaFoldDB" id="A0A4S5BNG9"/>
<evidence type="ECO:0000313" key="1">
    <source>
        <dbReference type="EMBL" id="THJ31288.1"/>
    </source>
</evidence>
<evidence type="ECO:0008006" key="3">
    <source>
        <dbReference type="Google" id="ProtNLM"/>
    </source>
</evidence>
<dbReference type="Proteomes" id="UP000306236">
    <property type="component" value="Unassembled WGS sequence"/>
</dbReference>
<accession>A0A4S5BNG9</accession>